<feature type="domain" description="Type II secretion system protein GspG C-terminal" evidence="2">
    <location>
        <begin position="47"/>
        <end position="133"/>
    </location>
</feature>
<comment type="caution">
    <text evidence="3">The sequence shown here is derived from an EMBL/GenBank/DDBJ whole genome shotgun (WGS) entry which is preliminary data.</text>
</comment>
<dbReference type="SUPFAM" id="SSF54523">
    <property type="entry name" value="Pili subunits"/>
    <property type="match status" value="1"/>
</dbReference>
<evidence type="ECO:0000313" key="4">
    <source>
        <dbReference type="Proteomes" id="UP000034669"/>
    </source>
</evidence>
<keyword evidence="1" id="KW-0812">Transmembrane</keyword>
<keyword evidence="1" id="KW-0472">Membrane</keyword>
<accession>A0A0G1CXX5</accession>
<sequence length="173" mass="20067">MIQDQEQPLLSSRVLQKGFTKPEFLFVMVVLLILGLVSFYNFRLSEAKARDTHRAEEISRLSDALIEYYYDNNRYPLSDTKGKIRACGDNFKDPEVCNWGQKLYDYIELPNDPLPQQRFYYEVDSDGEKFKLWAAMETRIPVDFGLGNDVPWCGSARCNYGQGSSETVMSERF</sequence>
<dbReference type="Pfam" id="PF08334">
    <property type="entry name" value="T2SSG"/>
    <property type="match status" value="1"/>
</dbReference>
<organism evidence="3 4">
    <name type="scientific">Candidatus Woesebacteria bacterium GW2011_GWA1_43_12</name>
    <dbReference type="NCBI Taxonomy" id="1618557"/>
    <lineage>
        <taxon>Bacteria</taxon>
        <taxon>Candidatus Woeseibacteriota</taxon>
    </lineage>
</organism>
<feature type="transmembrane region" description="Helical" evidence="1">
    <location>
        <begin position="24"/>
        <end position="42"/>
    </location>
</feature>
<dbReference type="Gene3D" id="3.30.700.10">
    <property type="entry name" value="Glycoprotein, Type 4 Pilin"/>
    <property type="match status" value="1"/>
</dbReference>
<proteinExistence type="predicted"/>
<dbReference type="EMBL" id="LCFI01000004">
    <property type="protein sequence ID" value="KKS90384.1"/>
    <property type="molecule type" value="Genomic_DNA"/>
</dbReference>
<protein>
    <recommendedName>
        <fullName evidence="2">Type II secretion system protein GspG C-terminal domain-containing protein</fullName>
    </recommendedName>
</protein>
<gene>
    <name evidence="3" type="ORF">UV66_C0004G0026</name>
</gene>
<dbReference type="InterPro" id="IPR045584">
    <property type="entry name" value="Pilin-like"/>
</dbReference>
<dbReference type="InterPro" id="IPR013545">
    <property type="entry name" value="T2SS_protein-GspG_C"/>
</dbReference>
<evidence type="ECO:0000259" key="2">
    <source>
        <dbReference type="Pfam" id="PF08334"/>
    </source>
</evidence>
<evidence type="ECO:0000313" key="3">
    <source>
        <dbReference type="EMBL" id="KKS90384.1"/>
    </source>
</evidence>
<name>A0A0G1CXX5_9BACT</name>
<dbReference type="Proteomes" id="UP000034669">
    <property type="component" value="Unassembled WGS sequence"/>
</dbReference>
<evidence type="ECO:0000256" key="1">
    <source>
        <dbReference type="SAM" id="Phobius"/>
    </source>
</evidence>
<dbReference type="AlphaFoldDB" id="A0A0G1CXX5"/>
<keyword evidence="1" id="KW-1133">Transmembrane helix</keyword>
<reference evidence="3 4" key="1">
    <citation type="journal article" date="2015" name="Nature">
        <title>rRNA introns, odd ribosomes, and small enigmatic genomes across a large radiation of phyla.</title>
        <authorList>
            <person name="Brown C.T."/>
            <person name="Hug L.A."/>
            <person name="Thomas B.C."/>
            <person name="Sharon I."/>
            <person name="Castelle C.J."/>
            <person name="Singh A."/>
            <person name="Wilkins M.J."/>
            <person name="Williams K.H."/>
            <person name="Banfield J.F."/>
        </authorList>
    </citation>
    <scope>NUCLEOTIDE SEQUENCE [LARGE SCALE GENOMIC DNA]</scope>
</reference>